<feature type="region of interest" description="Disordered" evidence="3">
    <location>
        <begin position="37"/>
        <end position="65"/>
    </location>
</feature>
<dbReference type="InterPro" id="IPR001452">
    <property type="entry name" value="SH3_domain"/>
</dbReference>
<evidence type="ECO:0000256" key="3">
    <source>
        <dbReference type="SAM" id="MobiDB-lite"/>
    </source>
</evidence>
<evidence type="ECO:0000313" key="7">
    <source>
        <dbReference type="Proteomes" id="UP000217790"/>
    </source>
</evidence>
<evidence type="ECO:0000256" key="1">
    <source>
        <dbReference type="ARBA" id="ARBA00022443"/>
    </source>
</evidence>
<feature type="region of interest" description="Disordered" evidence="3">
    <location>
        <begin position="1136"/>
        <end position="1166"/>
    </location>
</feature>
<name>A0A2H3E659_ARMGA</name>
<dbReference type="Gene3D" id="3.10.20.90">
    <property type="entry name" value="Phosphatidylinositol 3-kinase Catalytic Subunit, Chain A, domain 1"/>
    <property type="match status" value="1"/>
</dbReference>
<dbReference type="SUPFAM" id="SSF50044">
    <property type="entry name" value="SH3-domain"/>
    <property type="match status" value="1"/>
</dbReference>
<feature type="compositionally biased region" description="Low complexity" evidence="3">
    <location>
        <begin position="1213"/>
        <end position="1225"/>
    </location>
</feature>
<evidence type="ECO:0000259" key="4">
    <source>
        <dbReference type="PROSITE" id="PS50002"/>
    </source>
</evidence>
<feature type="compositionally biased region" description="Low complexity" evidence="3">
    <location>
        <begin position="584"/>
        <end position="604"/>
    </location>
</feature>
<dbReference type="Gene3D" id="2.30.30.40">
    <property type="entry name" value="SH3 Domains"/>
    <property type="match status" value="1"/>
</dbReference>
<feature type="domain" description="Ras-associating" evidence="5">
    <location>
        <begin position="627"/>
        <end position="718"/>
    </location>
</feature>
<feature type="compositionally biased region" description="Basic and acidic residues" evidence="3">
    <location>
        <begin position="520"/>
        <end position="529"/>
    </location>
</feature>
<feature type="compositionally biased region" description="Low complexity" evidence="3">
    <location>
        <begin position="1145"/>
        <end position="1162"/>
    </location>
</feature>
<dbReference type="Pfam" id="PF00788">
    <property type="entry name" value="RA"/>
    <property type="match status" value="1"/>
</dbReference>
<sequence>MQVETRRPSGSDTYDLRDRIHAGDNDHIEAHAEAANYMDEEEQHSVLEDDSDGEEHYEDDDVSSDLSIPNEAIDFDLVYAFHSFAATVEGQANVVKGDSLFLMDDSNSYWWLVRVLKTQEVGYIPAENIETPFERLARLNKHRNVDLAQATPDEELGMAPQDRINVEPQQGSNQSHSPVFNTTRSRSRTRSVSFRAGYYVHRYPPAVWHEEEEEEEDVEWDDTPYEGEDADLAEEEHRKMMEEHAARGIRMPMEPDDGMQWEDSAAEEMRARQLAARTDAQAAGPSGAVPTALRPGSSQQQSSQAQPLQTQQDQATRTLRSPSSQERLVQSSPTSLKNLDPAEVIETRKLTATPSIARDSDETLKHAGGTMLPSAVVQQRQQEEERKRLREEEDEAARKKQKGKERMAPPISSAGISQGKPSPGPTSGGGKLRKERTESDDDGKDKKKKGSMFSIFGRKKDKNGGGKDKNSLSGSTEGDGRTSEDSSRSGHRPSDLTAPPPTSSAMQQQQQQAQAQAARDAAEAKRIQQEQHSAATNSPPQVSQLRQRDQQQQALYLQYLNRSPSSPPEAQPSYGLQSASAVMPPSSYHSPSGSAGSASGLAPPTTRQRPGSLILTASSMDGQGVPDLSVIRVFAGKNLQTDATFKTVLLNSSTTSSDLVKQAMQRFRLPSAENAQDYYLTVKQIEGSSAKLQDQEKPLGVFETLVEAAMEMPKVKRSSVGSISSITSNLSMHPAIKKLAMNDFTDDSAVKFYLNRVGGEEDSLENEETLLAADSSGDSELFSSPKQQYLTVSTAGPTVTPERFSSPSYRFALQLVIYPDDLPDDMVFDPQTEAIVFKETLSNRSQSGSVVSPNVTQHLRRKVFVFPKNVTVAEVIELGLERFGILEGVVDGGDEVEDKSTKRRSISRVRYGLTVDVGNHERELSPSSRIIDAYPRPPNYRAVERRYPDNRRRSIDSAQLLGATDDVGEDDPVFILRRAVSYRTSSSRHRMSAPLDEIALRNLHRESASSAGSEVPAAGASSEAIKPLQPSRQEIIEAQRQAKRANQMAIVSAQTNSVRGLDLLLPGNAVLRSSRYDTNDRMRYSYVEPDGETYDISDLVEEELKGSDRANQNDLLEGVLDNRGNKLDRVLNKIKSGKSGHRRQLSNNNSRTPSLRSTSPSSQYSLDDNTIEGIAAHSRSTTPASAGLVSRTPIPAVNPYGRASPEVRSRPGTTTPTAKPASAASRRQPSIGSVMSDLSGYVTAPTPPPAIYSRSPTDSPHSGGTVQKPPPIRRPFLPKDDFGVSNMLAVIEYRASKSAAAPLPTLDPVDEMLFGRPIDATSLHPKIRDIYASSFKQLAEMDKILDDLISQHH</sequence>
<dbReference type="GO" id="GO:0051286">
    <property type="term" value="C:cell tip"/>
    <property type="evidence" value="ECO:0007669"/>
    <property type="project" value="TreeGrafter"/>
</dbReference>
<dbReference type="FunFam" id="2.30.30.40:FF:000035">
    <property type="entry name" value="SH3 domain containing protein"/>
    <property type="match status" value="1"/>
</dbReference>
<feature type="compositionally biased region" description="Low complexity" evidence="3">
    <location>
        <begin position="297"/>
        <end position="314"/>
    </location>
</feature>
<feature type="compositionally biased region" description="Low complexity" evidence="3">
    <location>
        <begin position="505"/>
        <end position="519"/>
    </location>
</feature>
<dbReference type="InterPro" id="IPR053039">
    <property type="entry name" value="Polarity_Bud-Selection_Reg"/>
</dbReference>
<dbReference type="GO" id="GO:0030950">
    <property type="term" value="P:establishment or maintenance of actin cytoskeleton polarity"/>
    <property type="evidence" value="ECO:0007669"/>
    <property type="project" value="TreeGrafter"/>
</dbReference>
<evidence type="ECO:0000313" key="6">
    <source>
        <dbReference type="EMBL" id="PBL01635.1"/>
    </source>
</evidence>
<feature type="region of interest" description="Disordered" evidence="3">
    <location>
        <begin position="1007"/>
        <end position="1030"/>
    </location>
</feature>
<dbReference type="Pfam" id="PF00018">
    <property type="entry name" value="SH3_1"/>
    <property type="match status" value="1"/>
</dbReference>
<feature type="domain" description="SH3" evidence="4">
    <location>
        <begin position="73"/>
        <end position="134"/>
    </location>
</feature>
<proteinExistence type="predicted"/>
<feature type="region of interest" description="Disordered" evidence="3">
    <location>
        <begin position="167"/>
        <end position="186"/>
    </location>
</feature>
<evidence type="ECO:0008006" key="8">
    <source>
        <dbReference type="Google" id="ProtNLM"/>
    </source>
</evidence>
<dbReference type="PANTHER" id="PTHR47775">
    <property type="entry name" value="BUD SITE SELECTION PROTEIN 14"/>
    <property type="match status" value="1"/>
</dbReference>
<dbReference type="SUPFAM" id="SSF54236">
    <property type="entry name" value="Ubiquitin-like"/>
    <property type="match status" value="1"/>
</dbReference>
<dbReference type="SMART" id="SM00326">
    <property type="entry name" value="SH3"/>
    <property type="match status" value="1"/>
</dbReference>
<evidence type="ECO:0000256" key="2">
    <source>
        <dbReference type="PROSITE-ProRule" id="PRU00192"/>
    </source>
</evidence>
<feature type="region of interest" description="Disordered" evidence="3">
    <location>
        <begin position="1179"/>
        <end position="1274"/>
    </location>
</feature>
<dbReference type="PANTHER" id="PTHR47775:SF1">
    <property type="entry name" value="BUD SITE SELECTION PROTEIN 14"/>
    <property type="match status" value="1"/>
</dbReference>
<dbReference type="GO" id="GO:0007165">
    <property type="term" value="P:signal transduction"/>
    <property type="evidence" value="ECO:0007669"/>
    <property type="project" value="InterPro"/>
</dbReference>
<feature type="compositionally biased region" description="Polar residues" evidence="3">
    <location>
        <begin position="315"/>
        <end position="337"/>
    </location>
</feature>
<dbReference type="GO" id="GO:0008104">
    <property type="term" value="P:intracellular protein localization"/>
    <property type="evidence" value="ECO:0007669"/>
    <property type="project" value="TreeGrafter"/>
</dbReference>
<gene>
    <name evidence="6" type="ORF">ARMGADRAFT_1023084</name>
</gene>
<dbReference type="InterPro" id="IPR036028">
    <property type="entry name" value="SH3-like_dom_sf"/>
</dbReference>
<evidence type="ECO:0000259" key="5">
    <source>
        <dbReference type="PROSITE" id="PS50200"/>
    </source>
</evidence>
<feature type="region of interest" description="Disordered" evidence="3">
    <location>
        <begin position="1"/>
        <end position="25"/>
    </location>
</feature>
<feature type="compositionally biased region" description="Basic and acidic residues" evidence="3">
    <location>
        <begin position="478"/>
        <end position="494"/>
    </location>
</feature>
<feature type="compositionally biased region" description="Basic and acidic residues" evidence="3">
    <location>
        <begin position="381"/>
        <end position="391"/>
    </location>
</feature>
<feature type="region of interest" description="Disordered" evidence="3">
    <location>
        <begin position="266"/>
        <end position="610"/>
    </location>
</feature>
<dbReference type="GO" id="GO:0015630">
    <property type="term" value="C:microtubule cytoskeleton"/>
    <property type="evidence" value="ECO:0007669"/>
    <property type="project" value="TreeGrafter"/>
</dbReference>
<dbReference type="InterPro" id="IPR029071">
    <property type="entry name" value="Ubiquitin-like_domsf"/>
</dbReference>
<feature type="compositionally biased region" description="Acidic residues" evidence="3">
    <location>
        <begin position="38"/>
        <end position="63"/>
    </location>
</feature>
<dbReference type="EMBL" id="KZ293645">
    <property type="protein sequence ID" value="PBL01635.1"/>
    <property type="molecule type" value="Genomic_DNA"/>
</dbReference>
<organism evidence="6 7">
    <name type="scientific">Armillaria gallica</name>
    <name type="common">Bulbous honey fungus</name>
    <name type="synonym">Armillaria bulbosa</name>
    <dbReference type="NCBI Taxonomy" id="47427"/>
    <lineage>
        <taxon>Eukaryota</taxon>
        <taxon>Fungi</taxon>
        <taxon>Dikarya</taxon>
        <taxon>Basidiomycota</taxon>
        <taxon>Agaricomycotina</taxon>
        <taxon>Agaricomycetes</taxon>
        <taxon>Agaricomycetidae</taxon>
        <taxon>Agaricales</taxon>
        <taxon>Marasmiineae</taxon>
        <taxon>Physalacriaceae</taxon>
        <taxon>Armillaria</taxon>
    </lineage>
</organism>
<dbReference type="InterPro" id="IPR000159">
    <property type="entry name" value="RA_dom"/>
</dbReference>
<protein>
    <recommendedName>
        <fullName evidence="8">SH3 domain-containing protein</fullName>
    </recommendedName>
</protein>
<dbReference type="InParanoid" id="A0A2H3E659"/>
<dbReference type="OrthoDB" id="196165at2759"/>
<dbReference type="Proteomes" id="UP000217790">
    <property type="component" value="Unassembled WGS sequence"/>
</dbReference>
<dbReference type="PROSITE" id="PS50002">
    <property type="entry name" value="SH3"/>
    <property type="match status" value="1"/>
</dbReference>
<dbReference type="STRING" id="47427.A0A2H3E659"/>
<keyword evidence="1 2" id="KW-0728">SH3 domain</keyword>
<keyword evidence="7" id="KW-1185">Reference proteome</keyword>
<dbReference type="SMART" id="SM00314">
    <property type="entry name" value="RA"/>
    <property type="match status" value="1"/>
</dbReference>
<reference evidence="7" key="1">
    <citation type="journal article" date="2017" name="Nat. Ecol. Evol.">
        <title>Genome expansion and lineage-specific genetic innovations in the forest pathogenic fungi Armillaria.</title>
        <authorList>
            <person name="Sipos G."/>
            <person name="Prasanna A.N."/>
            <person name="Walter M.C."/>
            <person name="O'Connor E."/>
            <person name="Balint B."/>
            <person name="Krizsan K."/>
            <person name="Kiss B."/>
            <person name="Hess J."/>
            <person name="Varga T."/>
            <person name="Slot J."/>
            <person name="Riley R."/>
            <person name="Boka B."/>
            <person name="Rigling D."/>
            <person name="Barry K."/>
            <person name="Lee J."/>
            <person name="Mihaltcheva S."/>
            <person name="LaButti K."/>
            <person name="Lipzen A."/>
            <person name="Waldron R."/>
            <person name="Moloney N.M."/>
            <person name="Sperisen C."/>
            <person name="Kredics L."/>
            <person name="Vagvoelgyi C."/>
            <person name="Patrignani A."/>
            <person name="Fitzpatrick D."/>
            <person name="Nagy I."/>
            <person name="Doyle S."/>
            <person name="Anderson J.B."/>
            <person name="Grigoriev I.V."/>
            <person name="Gueldener U."/>
            <person name="Muensterkoetter M."/>
            <person name="Nagy L.G."/>
        </authorList>
    </citation>
    <scope>NUCLEOTIDE SEQUENCE [LARGE SCALE GENOMIC DNA]</scope>
    <source>
        <strain evidence="7">Ar21-2</strain>
    </source>
</reference>
<feature type="compositionally biased region" description="Polar residues" evidence="3">
    <location>
        <begin position="1254"/>
        <end position="1265"/>
    </location>
</feature>
<feature type="compositionally biased region" description="Low complexity" evidence="3">
    <location>
        <begin position="550"/>
        <end position="560"/>
    </location>
</feature>
<feature type="compositionally biased region" description="Polar residues" evidence="3">
    <location>
        <begin position="530"/>
        <end position="543"/>
    </location>
</feature>
<accession>A0A2H3E659</accession>
<feature type="compositionally biased region" description="Polar residues" evidence="3">
    <location>
        <begin position="167"/>
        <end position="181"/>
    </location>
</feature>
<dbReference type="OMA" id="KKLPMND"/>
<dbReference type="PROSITE" id="PS50200">
    <property type="entry name" value="RA"/>
    <property type="match status" value="1"/>
</dbReference>